<gene>
    <name evidence="1" type="ORF">EDD77_10661</name>
</gene>
<proteinExistence type="predicted"/>
<evidence type="ECO:0000313" key="1">
    <source>
        <dbReference type="EMBL" id="TCL59147.1"/>
    </source>
</evidence>
<dbReference type="InterPro" id="IPR022476">
    <property type="entry name" value="Spore_YabP/YqfC"/>
</dbReference>
<dbReference type="RefSeq" id="WP_058966712.1">
    <property type="nucleotide sequence ID" value="NZ_CABKVM010000019.1"/>
</dbReference>
<dbReference type="Proteomes" id="UP000295184">
    <property type="component" value="Unassembled WGS sequence"/>
</dbReference>
<dbReference type="OrthoDB" id="9795125at2"/>
<accession>A0A4V2QC76</accession>
<comment type="caution">
    <text evidence="1">The sequence shown here is derived from an EMBL/GenBank/DDBJ whole genome shotgun (WGS) entry which is preliminary data.</text>
</comment>
<dbReference type="AlphaFoldDB" id="A0A4V2QC76"/>
<sequence>MQEKRFEQPAPDPVKLPHNLIVEDRRTLTATGVTRIVSYDEQGATLETQQGTLVIGGRNIQVSELSIQTGELKIYGTIEYMQYSEPVKSPGGFLRRLAR</sequence>
<name>A0A4V2QC76_9FIRM</name>
<protein>
    <submittedName>
        <fullName evidence="1">Sporulation protein YabP</fullName>
    </submittedName>
</protein>
<dbReference type="EMBL" id="SLUM01000006">
    <property type="protein sequence ID" value="TCL59147.1"/>
    <property type="molecule type" value="Genomic_DNA"/>
</dbReference>
<dbReference type="GeneID" id="97379706"/>
<evidence type="ECO:0000313" key="2">
    <source>
        <dbReference type="Proteomes" id="UP000295184"/>
    </source>
</evidence>
<dbReference type="Pfam" id="PF07873">
    <property type="entry name" value="YabP"/>
    <property type="match status" value="1"/>
</dbReference>
<reference evidence="1 2" key="1">
    <citation type="submission" date="2019-03" db="EMBL/GenBank/DDBJ databases">
        <title>Genomic Encyclopedia of Type Strains, Phase IV (KMG-IV): sequencing the most valuable type-strain genomes for metagenomic binning, comparative biology and taxonomic classification.</title>
        <authorList>
            <person name="Goeker M."/>
        </authorList>
    </citation>
    <scope>NUCLEOTIDE SEQUENCE [LARGE SCALE GENOMIC DNA]</scope>
    <source>
        <strain evidence="1 2">DSM 100451</strain>
    </source>
</reference>
<dbReference type="Gene3D" id="2.60.40.2000">
    <property type="match status" value="1"/>
</dbReference>
<dbReference type="STRING" id="1650663.GCA_001486665_03234"/>
<dbReference type="InterPro" id="IPR038705">
    <property type="entry name" value="YabP_sf"/>
</dbReference>
<organism evidence="1 2">
    <name type="scientific">Allofournierella massiliensis</name>
    <dbReference type="NCBI Taxonomy" id="1650663"/>
    <lineage>
        <taxon>Bacteria</taxon>
        <taxon>Bacillati</taxon>
        <taxon>Bacillota</taxon>
        <taxon>Clostridia</taxon>
        <taxon>Eubacteriales</taxon>
        <taxon>Oscillospiraceae</taxon>
        <taxon>Allofournierella</taxon>
    </lineage>
</organism>